<name>A0ABT9C5T6_9PSED</name>
<dbReference type="Proteomes" id="UP001228019">
    <property type="component" value="Unassembled WGS sequence"/>
</dbReference>
<comment type="caution">
    <text evidence="3">The sequence shown here is derived from an EMBL/GenBank/DDBJ whole genome shotgun (WGS) entry which is preliminary data.</text>
</comment>
<evidence type="ECO:0000259" key="2">
    <source>
        <dbReference type="Pfam" id="PF13503"/>
    </source>
</evidence>
<evidence type="ECO:0000256" key="1">
    <source>
        <dbReference type="SAM" id="MobiDB-lite"/>
    </source>
</evidence>
<sequence>MYLPVAHPARRGPCAVSGGVPAGPHWLLLDVPGAPGVARRLQEQFAQVPARVLFDDTELRGLREHSPLLLDLRQSAALVSLCHLDPRAWPGLLLISPAPAEQLLAHLRRMLTVTLGLHHKALLNYYNPHTASYFFDGCDPQELSTWLGPINLVRWFGGTWADRAIGSQGWQQLINPGVPVAALENEHSLSERQQRQLQQCLLERHAWRWSCSVERDYQVLWKSLQEGLALGFTEQALLDDWLWLRLQHPSARPVPRAAGGSPRDYLDQLRRSWQGDPG</sequence>
<evidence type="ECO:0000313" key="4">
    <source>
        <dbReference type="Proteomes" id="UP001228019"/>
    </source>
</evidence>
<dbReference type="Pfam" id="PF13503">
    <property type="entry name" value="DUF4123"/>
    <property type="match status" value="1"/>
</dbReference>
<protein>
    <submittedName>
        <fullName evidence="3">DUF4123 domain-containing protein</fullName>
    </submittedName>
</protein>
<feature type="region of interest" description="Disordered" evidence="1">
    <location>
        <begin position="252"/>
        <end position="278"/>
    </location>
</feature>
<dbReference type="EMBL" id="JAUQOP010000023">
    <property type="protein sequence ID" value="MDO7898424.1"/>
    <property type="molecule type" value="Genomic_DNA"/>
</dbReference>
<keyword evidence="4" id="KW-1185">Reference proteome</keyword>
<dbReference type="InterPro" id="IPR025391">
    <property type="entry name" value="DUF4123"/>
</dbReference>
<gene>
    <name evidence="3" type="ORF">Q6A48_16195</name>
</gene>
<organism evidence="3 4">
    <name type="scientific">Pseudomonas citrulli</name>
    <dbReference type="NCBI Taxonomy" id="3064347"/>
    <lineage>
        <taxon>Bacteria</taxon>
        <taxon>Pseudomonadati</taxon>
        <taxon>Pseudomonadota</taxon>
        <taxon>Gammaproteobacteria</taxon>
        <taxon>Pseudomonadales</taxon>
        <taxon>Pseudomonadaceae</taxon>
        <taxon>Pseudomonas</taxon>
    </lineage>
</organism>
<feature type="domain" description="DUF4123" evidence="2">
    <location>
        <begin position="26"/>
        <end position="144"/>
    </location>
</feature>
<evidence type="ECO:0000313" key="3">
    <source>
        <dbReference type="EMBL" id="MDO7898424.1"/>
    </source>
</evidence>
<dbReference type="RefSeq" id="WP_304555123.1">
    <property type="nucleotide sequence ID" value="NZ_JAUQOP010000023.1"/>
</dbReference>
<proteinExistence type="predicted"/>
<reference evidence="3 4" key="1">
    <citation type="submission" date="2023-07" db="EMBL/GenBank/DDBJ databases">
        <title>Identification of four novel Pseudomonas species associated with bacterial leaf spot of cucurbits.</title>
        <authorList>
            <person name="Fullem K.R."/>
        </authorList>
    </citation>
    <scope>NUCLEOTIDE SEQUENCE [LARGE SCALE GENOMIC DNA]</scope>
    <source>
        <strain evidence="3 4">K18</strain>
    </source>
</reference>
<accession>A0ABT9C5T6</accession>